<proteinExistence type="predicted"/>
<comment type="caution">
    <text evidence="1">The sequence shown here is derived from an EMBL/GenBank/DDBJ whole genome shotgun (WGS) entry which is preliminary data.</text>
</comment>
<accession>S2E202</accession>
<gene>
    <name evidence="1" type="ORF">A33Q_1160</name>
</gene>
<protein>
    <submittedName>
        <fullName evidence="1">Uncharacterized protein</fullName>
    </submittedName>
</protein>
<evidence type="ECO:0000313" key="1">
    <source>
        <dbReference type="EMBL" id="EOZ98506.1"/>
    </source>
</evidence>
<dbReference type="EMBL" id="ALWO02000023">
    <property type="protein sequence ID" value="EOZ98506.1"/>
    <property type="molecule type" value="Genomic_DNA"/>
</dbReference>
<dbReference type="Proteomes" id="UP000006073">
    <property type="component" value="Unassembled WGS sequence"/>
</dbReference>
<evidence type="ECO:0000313" key="2">
    <source>
        <dbReference type="Proteomes" id="UP000006073"/>
    </source>
</evidence>
<reference evidence="1 2" key="1">
    <citation type="journal article" date="2013" name="Genome Announc.">
        <title>Draft Genome Sequence of Indibacter alkaliphilus Strain LW1T, Isolated from Lonar Lake, a Haloalkaline Lake in the Buldana District of Maharashtra, India.</title>
        <authorList>
            <person name="Singh A."/>
            <person name="Kumar Jangir P."/>
            <person name="Sharma R."/>
            <person name="Singh A."/>
            <person name="Kumar Pinnaka A."/>
            <person name="Shivaji S."/>
        </authorList>
    </citation>
    <scope>NUCLEOTIDE SEQUENCE [LARGE SCALE GENOMIC DNA]</scope>
    <source>
        <strain evidence="2">CCUG 57479 / KCTC 22604 / LW1</strain>
    </source>
</reference>
<dbReference type="STRING" id="1189612.A33Q_1160"/>
<sequence>MVEGSVKSGAFDPFFNAIVSNVFKYIRLNKGIVGKFVSLDEKKQQY</sequence>
<organism evidence="1 2">
    <name type="scientific">Indibacter alkaliphilus (strain CCUG 57479 / KCTC 22604 / LW1)</name>
    <dbReference type="NCBI Taxonomy" id="1189612"/>
    <lineage>
        <taxon>Bacteria</taxon>
        <taxon>Pseudomonadati</taxon>
        <taxon>Bacteroidota</taxon>
        <taxon>Cytophagia</taxon>
        <taxon>Cytophagales</taxon>
        <taxon>Cyclobacteriaceae</taxon>
    </lineage>
</organism>
<dbReference type="AlphaFoldDB" id="S2E202"/>
<keyword evidence="2" id="KW-1185">Reference proteome</keyword>
<name>S2E202_INDAL</name>